<evidence type="ECO:0000256" key="4">
    <source>
        <dbReference type="ARBA" id="ARBA00022989"/>
    </source>
</evidence>
<feature type="transmembrane region" description="Helical" evidence="6">
    <location>
        <begin position="145"/>
        <end position="175"/>
    </location>
</feature>
<evidence type="ECO:0000256" key="1">
    <source>
        <dbReference type="ARBA" id="ARBA00004651"/>
    </source>
</evidence>
<feature type="transmembrane region" description="Helical" evidence="6">
    <location>
        <begin position="6"/>
        <end position="29"/>
    </location>
</feature>
<accession>A0ABS5FMC2</accession>
<keyword evidence="4 6" id="KW-1133">Transmembrane helix</keyword>
<evidence type="ECO:0000256" key="3">
    <source>
        <dbReference type="ARBA" id="ARBA00022692"/>
    </source>
</evidence>
<proteinExistence type="predicted"/>
<feature type="transmembrane region" description="Helical" evidence="6">
    <location>
        <begin position="41"/>
        <end position="66"/>
    </location>
</feature>
<evidence type="ECO:0000256" key="5">
    <source>
        <dbReference type="ARBA" id="ARBA00023136"/>
    </source>
</evidence>
<protein>
    <submittedName>
        <fullName evidence="7">LysE family translocator</fullName>
    </submittedName>
</protein>
<name>A0ABS5FMC2_9BRAD</name>
<sequence length="208" mass="22365">MPAMELYLAFAITTATFALIPGPAMLYAAARTLAGGRSAGLMASLGLHLGGYVHVTAAAAGLAILFHAVPPLFMAMKLAGAAYLVWLGLSLFRDRDGVERPRLEPVSARRAFVQSIVVEVLNPKTAIFFLAFLPQFVDASASWPVWTQLVLLGTTVNLSFSLVDIVCVMFASAVMGRLQKSQRSQRIMQRIGGSILIVLGARLAFQDR</sequence>
<dbReference type="PIRSF" id="PIRSF006324">
    <property type="entry name" value="LeuE"/>
    <property type="match status" value="1"/>
</dbReference>
<keyword evidence="8" id="KW-1185">Reference proteome</keyword>
<organism evidence="7 8">
    <name type="scientific">Bradyrhizobium jicamae</name>
    <dbReference type="NCBI Taxonomy" id="280332"/>
    <lineage>
        <taxon>Bacteria</taxon>
        <taxon>Pseudomonadati</taxon>
        <taxon>Pseudomonadota</taxon>
        <taxon>Alphaproteobacteria</taxon>
        <taxon>Hyphomicrobiales</taxon>
        <taxon>Nitrobacteraceae</taxon>
        <taxon>Bradyrhizobium</taxon>
    </lineage>
</organism>
<feature type="transmembrane region" description="Helical" evidence="6">
    <location>
        <begin position="187"/>
        <end position="205"/>
    </location>
</feature>
<keyword evidence="5 6" id="KW-0472">Membrane</keyword>
<dbReference type="PANTHER" id="PTHR30086">
    <property type="entry name" value="ARGININE EXPORTER PROTEIN ARGO"/>
    <property type="match status" value="1"/>
</dbReference>
<dbReference type="Proteomes" id="UP001315278">
    <property type="component" value="Unassembled WGS sequence"/>
</dbReference>
<feature type="transmembrane region" description="Helical" evidence="6">
    <location>
        <begin position="112"/>
        <end position="133"/>
    </location>
</feature>
<gene>
    <name evidence="7" type="ORF">JQ615_21110</name>
</gene>
<keyword evidence="2" id="KW-1003">Cell membrane</keyword>
<dbReference type="EMBL" id="JAFCJH010000021">
    <property type="protein sequence ID" value="MBR0797891.1"/>
    <property type="molecule type" value="Genomic_DNA"/>
</dbReference>
<reference evidence="8" key="1">
    <citation type="journal article" date="2021" name="ISME J.">
        <title>Evolutionary origin and ecological implication of a unique nif island in free-living Bradyrhizobium lineages.</title>
        <authorList>
            <person name="Tao J."/>
        </authorList>
    </citation>
    <scope>NUCLEOTIDE SEQUENCE [LARGE SCALE GENOMIC DNA]</scope>
    <source>
        <strain evidence="8">SZCCT0434</strain>
    </source>
</reference>
<comment type="subcellular location">
    <subcellularLocation>
        <location evidence="1">Cell membrane</location>
        <topology evidence="1">Multi-pass membrane protein</topology>
    </subcellularLocation>
</comment>
<dbReference type="Pfam" id="PF01810">
    <property type="entry name" value="LysE"/>
    <property type="match status" value="1"/>
</dbReference>
<evidence type="ECO:0000256" key="2">
    <source>
        <dbReference type="ARBA" id="ARBA00022475"/>
    </source>
</evidence>
<evidence type="ECO:0000256" key="6">
    <source>
        <dbReference type="SAM" id="Phobius"/>
    </source>
</evidence>
<dbReference type="PANTHER" id="PTHR30086:SF20">
    <property type="entry name" value="ARGININE EXPORTER PROTEIN ARGO-RELATED"/>
    <property type="match status" value="1"/>
</dbReference>
<keyword evidence="3 6" id="KW-0812">Transmembrane</keyword>
<dbReference type="RefSeq" id="WP_212396582.1">
    <property type="nucleotide sequence ID" value="NZ_JAFCJH010000021.1"/>
</dbReference>
<evidence type="ECO:0000313" key="7">
    <source>
        <dbReference type="EMBL" id="MBR0797891.1"/>
    </source>
</evidence>
<comment type="caution">
    <text evidence="7">The sequence shown here is derived from an EMBL/GenBank/DDBJ whole genome shotgun (WGS) entry which is preliminary data.</text>
</comment>
<dbReference type="InterPro" id="IPR001123">
    <property type="entry name" value="LeuE-type"/>
</dbReference>
<evidence type="ECO:0000313" key="8">
    <source>
        <dbReference type="Proteomes" id="UP001315278"/>
    </source>
</evidence>